<evidence type="ECO:0000256" key="3">
    <source>
        <dbReference type="ARBA" id="ARBA00022679"/>
    </source>
</evidence>
<reference evidence="8 9" key="1">
    <citation type="submission" date="2014-02" db="EMBL/GenBank/DDBJ databases">
        <title>Comparative genomics and transcriptomics to identify genetic mechanisms underlying the emergence of carbapenem resistant Acinetobacter baumannii (CRAb).</title>
        <authorList>
            <person name="Harris A.D."/>
            <person name="Johnson K.J."/>
            <person name="George J."/>
            <person name="Shefchek K."/>
            <person name="Daugherty S.C."/>
            <person name="Parankush S."/>
            <person name="Sadzewicz L."/>
            <person name="Tallon L."/>
            <person name="Sengamalay N."/>
            <person name="Hazen T.H."/>
            <person name="Rasko D.A."/>
        </authorList>
    </citation>
    <scope>NUCLEOTIDE SEQUENCE [LARGE SCALE GENOMIC DNA]</scope>
    <source>
        <strain evidence="8 9">625974</strain>
    </source>
</reference>
<comment type="similarity">
    <text evidence="7">Belongs to the class I-like SAM-binding methyltransferase superfamily. C5-methyltransferase family.</text>
</comment>
<evidence type="ECO:0000313" key="9">
    <source>
        <dbReference type="Proteomes" id="UP000021108"/>
    </source>
</evidence>
<dbReference type="PANTHER" id="PTHR10629">
    <property type="entry name" value="CYTOSINE-SPECIFIC METHYLTRANSFERASE"/>
    <property type="match status" value="1"/>
</dbReference>
<dbReference type="GO" id="GO:0044027">
    <property type="term" value="P:negative regulation of gene expression via chromosomal CpG island methylation"/>
    <property type="evidence" value="ECO:0007669"/>
    <property type="project" value="TreeGrafter"/>
</dbReference>
<dbReference type="GO" id="GO:0003677">
    <property type="term" value="F:DNA binding"/>
    <property type="evidence" value="ECO:0007669"/>
    <property type="project" value="TreeGrafter"/>
</dbReference>
<dbReference type="Proteomes" id="UP000021108">
    <property type="component" value="Unassembled WGS sequence"/>
</dbReference>
<evidence type="ECO:0000256" key="5">
    <source>
        <dbReference type="ARBA" id="ARBA00022747"/>
    </source>
</evidence>
<comment type="caution">
    <text evidence="8">The sequence shown here is derived from an EMBL/GenBank/DDBJ whole genome shotgun (WGS) entry which is preliminary data.</text>
</comment>
<comment type="catalytic activity">
    <reaction evidence="6">
        <text>a 2'-deoxycytidine in DNA + S-adenosyl-L-methionine = a 5-methyl-2'-deoxycytidine in DNA + S-adenosyl-L-homocysteine + H(+)</text>
        <dbReference type="Rhea" id="RHEA:13681"/>
        <dbReference type="Rhea" id="RHEA-COMP:11369"/>
        <dbReference type="Rhea" id="RHEA-COMP:11370"/>
        <dbReference type="ChEBI" id="CHEBI:15378"/>
        <dbReference type="ChEBI" id="CHEBI:57856"/>
        <dbReference type="ChEBI" id="CHEBI:59789"/>
        <dbReference type="ChEBI" id="CHEBI:85452"/>
        <dbReference type="ChEBI" id="CHEBI:85454"/>
        <dbReference type="EC" id="2.1.1.37"/>
    </reaction>
</comment>
<dbReference type="InterPro" id="IPR050390">
    <property type="entry name" value="C5-Methyltransferase"/>
</dbReference>
<dbReference type="PANTHER" id="PTHR10629:SF52">
    <property type="entry name" value="DNA (CYTOSINE-5)-METHYLTRANSFERASE 1"/>
    <property type="match status" value="1"/>
</dbReference>
<sequence>MNNLALKFDSIQELSTTISYSEFMNGLVQPKLSFNYVSLFSSAGISDFGLKLLGGNCLAACELDANRRLVHEENVPTRIFADIRAEKEDLIEYVLSQQTNVDLVFATPPCQSFSTANSRRGKLTDTNSATSDHRNFLFFEALEVCCKLKPKFIVIENVPNFGRRLLRNEHGTVGHVEEFIDVILDDYVGQTFVKCVSEFGVPQSRKRSFSIYIRRDIAKTKKIHSKDIEFFVFNKPRDFPENIMDAIGHLPPLDSKSSETNTDPKDIFHHVPVLNDKHYSWIANIPPNSGKSAWSNACEHCRNTDTPMFEIKCKTCGKDIKIRPHVEETDGSVRSIKGFKTSYKRIHPEGLSSAITTNTNAFSSDNKLHPSQNRVLSVRECMLIQSIPKTFVWPQQVFYKSMHLVREMVGEALPPLVSYNLVNTLLNI</sequence>
<keyword evidence="4 7" id="KW-0949">S-adenosyl-L-methionine</keyword>
<dbReference type="PATRIC" id="fig|1310607.3.peg.2928"/>
<dbReference type="Gene3D" id="3.90.120.10">
    <property type="entry name" value="DNA Methylase, subunit A, domain 2"/>
    <property type="match status" value="1"/>
</dbReference>
<feature type="active site" evidence="7">
    <location>
        <position position="110"/>
    </location>
</feature>
<evidence type="ECO:0000256" key="6">
    <source>
        <dbReference type="ARBA" id="ARBA00047422"/>
    </source>
</evidence>
<evidence type="ECO:0000313" key="8">
    <source>
        <dbReference type="EMBL" id="EXC05839.1"/>
    </source>
</evidence>
<gene>
    <name evidence="8" type="ORF">J506_3024</name>
</gene>
<keyword evidence="5" id="KW-0680">Restriction system</keyword>
<dbReference type="RefSeq" id="WP_228130744.1">
    <property type="nucleotide sequence ID" value="NZ_JEXD01000031.1"/>
</dbReference>
<evidence type="ECO:0000256" key="2">
    <source>
        <dbReference type="ARBA" id="ARBA00022603"/>
    </source>
</evidence>
<dbReference type="PROSITE" id="PS00094">
    <property type="entry name" value="C5_MTASE_1"/>
    <property type="match status" value="1"/>
</dbReference>
<keyword evidence="2 7" id="KW-0489">Methyltransferase</keyword>
<evidence type="ECO:0000256" key="7">
    <source>
        <dbReference type="PROSITE-ProRule" id="PRU01016"/>
    </source>
</evidence>
<dbReference type="Pfam" id="PF00145">
    <property type="entry name" value="DNA_methylase"/>
    <property type="match status" value="1"/>
</dbReference>
<dbReference type="EMBL" id="JEXD01000031">
    <property type="protein sequence ID" value="EXC05839.1"/>
    <property type="molecule type" value="Genomic_DNA"/>
</dbReference>
<evidence type="ECO:0000256" key="1">
    <source>
        <dbReference type="ARBA" id="ARBA00011975"/>
    </source>
</evidence>
<name>A0A009PB69_ACIBA</name>
<dbReference type="PROSITE" id="PS51679">
    <property type="entry name" value="SAM_MT_C5"/>
    <property type="match status" value="1"/>
</dbReference>
<accession>A0A009PB69</accession>
<dbReference type="EC" id="2.1.1.37" evidence="1"/>
<keyword evidence="3 7" id="KW-0808">Transferase</keyword>
<dbReference type="InterPro" id="IPR018117">
    <property type="entry name" value="C5_DNA_meth_AS"/>
</dbReference>
<dbReference type="GO" id="GO:0009307">
    <property type="term" value="P:DNA restriction-modification system"/>
    <property type="evidence" value="ECO:0007669"/>
    <property type="project" value="UniProtKB-KW"/>
</dbReference>
<proteinExistence type="inferred from homology"/>
<protein>
    <recommendedName>
        <fullName evidence="1">DNA (cytosine-5-)-methyltransferase</fullName>
        <ecNumber evidence="1">2.1.1.37</ecNumber>
    </recommendedName>
</protein>
<dbReference type="SUPFAM" id="SSF53335">
    <property type="entry name" value="S-adenosyl-L-methionine-dependent methyltransferases"/>
    <property type="match status" value="1"/>
</dbReference>
<evidence type="ECO:0000256" key="4">
    <source>
        <dbReference type="ARBA" id="ARBA00022691"/>
    </source>
</evidence>
<dbReference type="InterPro" id="IPR029063">
    <property type="entry name" value="SAM-dependent_MTases_sf"/>
</dbReference>
<dbReference type="Gene3D" id="3.40.50.150">
    <property type="entry name" value="Vaccinia Virus protein VP39"/>
    <property type="match status" value="1"/>
</dbReference>
<dbReference type="AlphaFoldDB" id="A0A009PB69"/>
<dbReference type="InterPro" id="IPR001525">
    <property type="entry name" value="C5_MeTfrase"/>
</dbReference>
<dbReference type="GO" id="GO:0003886">
    <property type="term" value="F:DNA (cytosine-5-)-methyltransferase activity"/>
    <property type="evidence" value="ECO:0007669"/>
    <property type="project" value="UniProtKB-EC"/>
</dbReference>
<organism evidence="8 9">
    <name type="scientific">Acinetobacter baumannii 625974</name>
    <dbReference type="NCBI Taxonomy" id="1310607"/>
    <lineage>
        <taxon>Bacteria</taxon>
        <taxon>Pseudomonadati</taxon>
        <taxon>Pseudomonadota</taxon>
        <taxon>Gammaproteobacteria</taxon>
        <taxon>Moraxellales</taxon>
        <taxon>Moraxellaceae</taxon>
        <taxon>Acinetobacter</taxon>
        <taxon>Acinetobacter calcoaceticus/baumannii complex</taxon>
    </lineage>
</organism>
<dbReference type="PRINTS" id="PR00105">
    <property type="entry name" value="C5METTRFRASE"/>
</dbReference>
<dbReference type="GO" id="GO:0032259">
    <property type="term" value="P:methylation"/>
    <property type="evidence" value="ECO:0007669"/>
    <property type="project" value="UniProtKB-KW"/>
</dbReference>